<gene>
    <name evidence="3" type="ORF">NE237_004235</name>
</gene>
<dbReference type="AlphaFoldDB" id="A0A9Q0KJ19"/>
<dbReference type="Proteomes" id="UP001141806">
    <property type="component" value="Unassembled WGS sequence"/>
</dbReference>
<dbReference type="PANTHER" id="PTHR12271">
    <property type="entry name" value="POLY A POLYMERASE CID PAP -RELATED"/>
    <property type="match status" value="1"/>
</dbReference>
<dbReference type="Gene3D" id="3.30.460.10">
    <property type="entry name" value="Beta Polymerase, domain 2"/>
    <property type="match status" value="1"/>
</dbReference>
<dbReference type="SUPFAM" id="SSF81631">
    <property type="entry name" value="PAP/OAS1 substrate-binding domain"/>
    <property type="match status" value="1"/>
</dbReference>
<accession>A0A9Q0KJ19</accession>
<dbReference type="Gene3D" id="1.10.1410.10">
    <property type="match status" value="1"/>
</dbReference>
<sequence length="576" mass="65065">MGSAAMSTSYDPYNMLEFILKDILSAIKPSEDDLLTRFRIIDEFQAVVESVESLRGATIKPFGSFVSRLYSKWSDLDISVEVPSGSFVSSARKRQKLRFLMDIRQALWNRGDARNLQFIPNARVPLLVYESSNNHRNISCDISINNLPGQIKSKFLFWINQIDDRFHDVVLLVKEWAKAQNINDPKTGTLNSYSLSLLVIFHFQTCVPAILPPLMEIYTGNIVDDLTGERITADRRIQDTFAANLEKLKSQSLGRVVNRSSVSELFVMFFEKFSRINSMASEYAICTYTGHWEHKKNNSRWMEKRSPLLIEDPFEQPDNAARAVTMTKLIKISDAFEETHHRLISANNDKSSLIASLVRPQIRSKLTGKTSKENPRLQGRHDLGPHSPRTTAVPSPTHNQFQQRSYTFRPSSIALNAAAPSPTHNQFQQRSYMFRPSSIALNAAAPSPTHSQFQQRSYMFHPSSIALNATAVPSPTHEQFQKKPREVRPSSIAPSAAAVPSPTHNQLQKNPRVVHPSSIAPRAAVVPSPTHNQFQKKPQEILPSSNGIQRTEQMVQSQGRMVWRPRNSIIQTDSGH</sequence>
<proteinExistence type="predicted"/>
<dbReference type="PANTHER" id="PTHR12271:SF123">
    <property type="entry name" value="PROTEIN HESO1"/>
    <property type="match status" value="1"/>
</dbReference>
<dbReference type="InterPro" id="IPR054708">
    <property type="entry name" value="MTPAP-like_central"/>
</dbReference>
<dbReference type="SUPFAM" id="SSF81301">
    <property type="entry name" value="Nucleotidyltransferase"/>
    <property type="match status" value="1"/>
</dbReference>
<evidence type="ECO:0000256" key="1">
    <source>
        <dbReference type="SAM" id="MobiDB-lite"/>
    </source>
</evidence>
<organism evidence="3 4">
    <name type="scientific">Protea cynaroides</name>
    <dbReference type="NCBI Taxonomy" id="273540"/>
    <lineage>
        <taxon>Eukaryota</taxon>
        <taxon>Viridiplantae</taxon>
        <taxon>Streptophyta</taxon>
        <taxon>Embryophyta</taxon>
        <taxon>Tracheophyta</taxon>
        <taxon>Spermatophyta</taxon>
        <taxon>Magnoliopsida</taxon>
        <taxon>Proteales</taxon>
        <taxon>Proteaceae</taxon>
        <taxon>Protea</taxon>
    </lineage>
</organism>
<dbReference type="CDD" id="cd05402">
    <property type="entry name" value="NT_PAP_TUTase"/>
    <property type="match status" value="1"/>
</dbReference>
<reference evidence="3" key="1">
    <citation type="journal article" date="2023" name="Plant J.">
        <title>The genome of the king protea, Protea cynaroides.</title>
        <authorList>
            <person name="Chang J."/>
            <person name="Duong T.A."/>
            <person name="Schoeman C."/>
            <person name="Ma X."/>
            <person name="Roodt D."/>
            <person name="Barker N."/>
            <person name="Li Z."/>
            <person name="Van de Peer Y."/>
            <person name="Mizrachi E."/>
        </authorList>
    </citation>
    <scope>NUCLEOTIDE SEQUENCE</scope>
    <source>
        <tissue evidence="3">Young leaves</tissue>
    </source>
</reference>
<protein>
    <recommendedName>
        <fullName evidence="2">Poly(A) RNA polymerase mitochondrial-like central palm domain-containing protein</fullName>
    </recommendedName>
</protein>
<feature type="domain" description="Poly(A) RNA polymerase mitochondrial-like central palm" evidence="2">
    <location>
        <begin position="20"/>
        <end position="156"/>
    </location>
</feature>
<comment type="caution">
    <text evidence="3">The sequence shown here is derived from an EMBL/GenBank/DDBJ whole genome shotgun (WGS) entry which is preliminary data.</text>
</comment>
<evidence type="ECO:0000313" key="4">
    <source>
        <dbReference type="Proteomes" id="UP001141806"/>
    </source>
</evidence>
<dbReference type="InterPro" id="IPR043519">
    <property type="entry name" value="NT_sf"/>
</dbReference>
<feature type="region of interest" description="Disordered" evidence="1">
    <location>
        <begin position="364"/>
        <end position="402"/>
    </location>
</feature>
<name>A0A9Q0KJ19_9MAGN</name>
<keyword evidence="4" id="KW-1185">Reference proteome</keyword>
<evidence type="ECO:0000259" key="2">
    <source>
        <dbReference type="Pfam" id="PF22600"/>
    </source>
</evidence>
<dbReference type="GO" id="GO:0050265">
    <property type="term" value="F:RNA uridylyltransferase activity"/>
    <property type="evidence" value="ECO:0007669"/>
    <property type="project" value="TreeGrafter"/>
</dbReference>
<feature type="compositionally biased region" description="Basic and acidic residues" evidence="1">
    <location>
        <begin position="370"/>
        <end position="384"/>
    </location>
</feature>
<evidence type="ECO:0000313" key="3">
    <source>
        <dbReference type="EMBL" id="KAJ4971136.1"/>
    </source>
</evidence>
<dbReference type="OrthoDB" id="2274644at2759"/>
<feature type="compositionally biased region" description="Polar residues" evidence="1">
    <location>
        <begin position="388"/>
        <end position="402"/>
    </location>
</feature>
<dbReference type="GO" id="GO:0031123">
    <property type="term" value="P:RNA 3'-end processing"/>
    <property type="evidence" value="ECO:0007669"/>
    <property type="project" value="TreeGrafter"/>
</dbReference>
<dbReference type="Pfam" id="PF22600">
    <property type="entry name" value="MTPAP-like_central"/>
    <property type="match status" value="1"/>
</dbReference>
<dbReference type="EMBL" id="JAMYWD010000005">
    <property type="protein sequence ID" value="KAJ4971136.1"/>
    <property type="molecule type" value="Genomic_DNA"/>
</dbReference>